<evidence type="ECO:0000313" key="2">
    <source>
        <dbReference type="Proteomes" id="UP001295684"/>
    </source>
</evidence>
<evidence type="ECO:0000313" key="1">
    <source>
        <dbReference type="EMBL" id="CAI2380243.1"/>
    </source>
</evidence>
<proteinExistence type="predicted"/>
<gene>
    <name evidence="1" type="ORF">ECRASSUSDP1_LOCUS21675</name>
</gene>
<dbReference type="Proteomes" id="UP001295684">
    <property type="component" value="Unassembled WGS sequence"/>
</dbReference>
<name>A0AAD2D5H7_EUPCR</name>
<accession>A0AAD2D5H7</accession>
<comment type="caution">
    <text evidence="1">The sequence shown here is derived from an EMBL/GenBank/DDBJ whole genome shotgun (WGS) entry which is preliminary data.</text>
</comment>
<protein>
    <submittedName>
        <fullName evidence="1">Uncharacterized protein</fullName>
    </submittedName>
</protein>
<dbReference type="AlphaFoldDB" id="A0AAD2D5H7"/>
<organism evidence="1 2">
    <name type="scientific">Euplotes crassus</name>
    <dbReference type="NCBI Taxonomy" id="5936"/>
    <lineage>
        <taxon>Eukaryota</taxon>
        <taxon>Sar</taxon>
        <taxon>Alveolata</taxon>
        <taxon>Ciliophora</taxon>
        <taxon>Intramacronucleata</taxon>
        <taxon>Spirotrichea</taxon>
        <taxon>Hypotrichia</taxon>
        <taxon>Euplotida</taxon>
        <taxon>Euplotidae</taxon>
        <taxon>Moneuplotes</taxon>
    </lineage>
</organism>
<dbReference type="EMBL" id="CAMPGE010022184">
    <property type="protein sequence ID" value="CAI2380243.1"/>
    <property type="molecule type" value="Genomic_DNA"/>
</dbReference>
<sequence length="211" mass="24131">MDGDKASGPFRETFYSKTYKNLLYEKEHTKPKNIKEFVSTFNQDNPAYHDFGKKIDQGVVSRRAMDHRDKTDFSHRPGTITGNTKRLHYATDSFKTNCMPRDVAITKPQRKLLSSAKTDRDLMGSNILHQVNHKESKSIHDSWKVPGKQERVNRYMTSSSVKDCLTLPTGSGDIEPKATIHGFAIPKQRDVWAPKAYRAHANAGNQRFYID</sequence>
<reference evidence="1" key="1">
    <citation type="submission" date="2023-07" db="EMBL/GenBank/DDBJ databases">
        <authorList>
            <consortium name="AG Swart"/>
            <person name="Singh M."/>
            <person name="Singh A."/>
            <person name="Seah K."/>
            <person name="Emmerich C."/>
        </authorList>
    </citation>
    <scope>NUCLEOTIDE SEQUENCE</scope>
    <source>
        <strain evidence="1">DP1</strain>
    </source>
</reference>
<keyword evidence="2" id="KW-1185">Reference proteome</keyword>